<gene>
    <name evidence="6" type="primary">rpoA</name>
</gene>
<sequence>MKLTKLTIKNFKNFEKNNYTLFQLKTIDTDNAQIIGNKIRRNLLKETVSFKFKDIAIFVSNEKNNRKYNYINEFINMEEIKEATSDIINNFKQLLFKSYKKLINNNSIIKIDLNNISEVTSQNIKIPKFLKTKIVQSKFHLFNVISKKIKIKVLLKIGIRF</sequence>
<organism evidence="6">
    <name type="scientific">Euglena archaeoplastidiata</name>
    <dbReference type="NCBI Taxonomy" id="1188008"/>
    <lineage>
        <taxon>Eukaryota</taxon>
        <taxon>Discoba</taxon>
        <taxon>Euglenozoa</taxon>
        <taxon>Euglenida</taxon>
        <taxon>Spirocuta</taxon>
        <taxon>Euglenophyceae</taxon>
        <taxon>Euglenales</taxon>
        <taxon>Euglenaceae</taxon>
        <taxon>Euglena</taxon>
    </lineage>
</organism>
<evidence type="ECO:0000256" key="2">
    <source>
        <dbReference type="ARBA" id="ARBA00022478"/>
    </source>
</evidence>
<evidence type="ECO:0000256" key="4">
    <source>
        <dbReference type="ARBA" id="ARBA00026088"/>
    </source>
</evidence>
<reference evidence="6" key="1">
    <citation type="journal article" date="2017" name="J. Phycol.">
        <title>A rare case of plastid protein-coding gene duplication in the chloroplast genome of Euglena archaeoplastidiata (Euglenophyta).</title>
        <authorList>
            <person name="Bennett M.S."/>
            <person name="Shiu S.H."/>
            <person name="Triemer R.E."/>
        </authorList>
    </citation>
    <scope>NUCLEOTIDE SEQUENCE</scope>
    <source>
        <strain evidence="6">Michigan</strain>
    </source>
</reference>
<dbReference type="RefSeq" id="YP_009389127.1">
    <property type="nucleotide sequence ID" value="NC_035156.1"/>
</dbReference>
<dbReference type="SUPFAM" id="SSF56553">
    <property type="entry name" value="Insert subdomain of RNA polymerase alpha subunit"/>
    <property type="match status" value="1"/>
</dbReference>
<proteinExistence type="predicted"/>
<dbReference type="GeneID" id="33195311"/>
<keyword evidence="2" id="KW-0240">DNA-directed RNA polymerase</keyword>
<comment type="subunit">
    <text evidence="4">In plastids the minimal PEP RNA polymerase catalytic core is composed of four subunits: alpha, beta, beta', and beta''. When a (nuclear-encoded) sigma factor is associated with the core the holoenzyme is formed, which can initiate transcription.</text>
</comment>
<dbReference type="AlphaFoldDB" id="A0A1X9GCN8"/>
<dbReference type="GO" id="GO:0046983">
    <property type="term" value="F:protein dimerization activity"/>
    <property type="evidence" value="ECO:0007669"/>
    <property type="project" value="InterPro"/>
</dbReference>
<evidence type="ECO:0000313" key="6">
    <source>
        <dbReference type="EMBL" id="AKR17900.1"/>
    </source>
</evidence>
<dbReference type="GO" id="GO:0000428">
    <property type="term" value="C:DNA-directed RNA polymerase complex"/>
    <property type="evidence" value="ECO:0007669"/>
    <property type="project" value="UniProtKB-KW"/>
</dbReference>
<keyword evidence="3" id="KW-0804">Transcription</keyword>
<keyword evidence="6" id="KW-0150">Chloroplast</keyword>
<protein>
    <recommendedName>
        <fullName evidence="5">Plastid-encoded RNA polymerase subunit alpha</fullName>
    </recommendedName>
</protein>
<keyword evidence="6" id="KW-0934">Plastid</keyword>
<dbReference type="InterPro" id="IPR036603">
    <property type="entry name" value="RBP11-like"/>
</dbReference>
<name>A0A1X9GCN8_9EUGL</name>
<accession>A0A1X9GCN8</accession>
<evidence type="ECO:0000256" key="3">
    <source>
        <dbReference type="ARBA" id="ARBA00023163"/>
    </source>
</evidence>
<dbReference type="GO" id="GO:0006351">
    <property type="term" value="P:DNA-templated transcription"/>
    <property type="evidence" value="ECO:0007669"/>
    <property type="project" value="InterPro"/>
</dbReference>
<geneLocation type="chloroplast" evidence="6"/>
<evidence type="ECO:0000256" key="5">
    <source>
        <dbReference type="ARBA" id="ARBA00031776"/>
    </source>
</evidence>
<evidence type="ECO:0000256" key="1">
    <source>
        <dbReference type="ARBA" id="ARBA00004026"/>
    </source>
</evidence>
<dbReference type="InterPro" id="IPR036643">
    <property type="entry name" value="RNApol_insert_sf"/>
</dbReference>
<comment type="function">
    <text evidence="1">DNA-dependent RNA polymerase catalyzes the transcription of DNA into RNA using the four ribonucleoside triphosphates as substrates.</text>
</comment>
<dbReference type="Gene3D" id="3.30.1360.10">
    <property type="entry name" value="RNA polymerase, RBP11-like subunit"/>
    <property type="match status" value="1"/>
</dbReference>
<dbReference type="EMBL" id="KP939040">
    <property type="protein sequence ID" value="AKR17900.1"/>
    <property type="molecule type" value="Genomic_DNA"/>
</dbReference>
<dbReference type="Gene3D" id="2.170.120.12">
    <property type="entry name" value="DNA-directed RNA polymerase, insert domain"/>
    <property type="match status" value="1"/>
</dbReference>